<dbReference type="Proteomes" id="UP000092093">
    <property type="component" value="Unassembled WGS sequence"/>
</dbReference>
<evidence type="ECO:0000313" key="2">
    <source>
        <dbReference type="Proteomes" id="UP000092093"/>
    </source>
</evidence>
<proteinExistence type="predicted"/>
<reference evidence="1 2" key="1">
    <citation type="submission" date="2015-09" db="EMBL/GenBank/DDBJ databases">
        <title>Aphanizomenon flos-aquae WA102.</title>
        <authorList>
            <person name="Driscoll C."/>
        </authorList>
    </citation>
    <scope>NUCLEOTIDE SEQUENCE [LARGE SCALE GENOMIC DNA]</scope>
    <source>
        <strain evidence="1">WA102</strain>
    </source>
</reference>
<sequence length="80" mass="9236">MAYSVRRKPESTKEIQFSNRLAKLLTEDMGLNLEAVGFHLVHNHPVIVPRRLEVVSLTAGEEYDKLMTGYLGEDYTELWK</sequence>
<dbReference type="EMBL" id="LJOW01000002">
    <property type="protein sequence ID" value="OBQ45552.1"/>
    <property type="molecule type" value="Genomic_DNA"/>
</dbReference>
<comment type="caution">
    <text evidence="1">The sequence shown here is derived from an EMBL/GenBank/DDBJ whole genome shotgun (WGS) entry which is preliminary data.</text>
</comment>
<protein>
    <submittedName>
        <fullName evidence="1">Uncharacterized protein</fullName>
    </submittedName>
</protein>
<gene>
    <name evidence="1" type="ORF">AN484_00840</name>
</gene>
<evidence type="ECO:0000313" key="1">
    <source>
        <dbReference type="EMBL" id="OBQ45552.1"/>
    </source>
</evidence>
<accession>A0A1B7X8A0</accession>
<name>A0A1B7X8A0_APHFL</name>
<dbReference type="AlphaFoldDB" id="A0A1B7X8A0"/>
<organism evidence="1 2">
    <name type="scientific">Aphanizomenon flos-aquae WA102</name>
    <dbReference type="NCBI Taxonomy" id="1710896"/>
    <lineage>
        <taxon>Bacteria</taxon>
        <taxon>Bacillati</taxon>
        <taxon>Cyanobacteriota</taxon>
        <taxon>Cyanophyceae</taxon>
        <taxon>Nostocales</taxon>
        <taxon>Aphanizomenonaceae</taxon>
        <taxon>Aphanizomenon</taxon>
    </lineage>
</organism>